<proteinExistence type="predicted"/>
<evidence type="ECO:0008006" key="3">
    <source>
        <dbReference type="Google" id="ProtNLM"/>
    </source>
</evidence>
<evidence type="ECO:0000313" key="1">
    <source>
        <dbReference type="EMBL" id="CAL2106410.1"/>
    </source>
</evidence>
<sequence>MRIVYRKRNKRLRLAVEKTNEILEASTFYEAVINCKTFDNSKLSPKEVGGLIKDYRDKVYIRTYWNPFGRANAKTGNGTKISVNTAKLRRSKKSIVNTLVHEYVHCVDFGTKSKEELLRFTHYDNRNDGDENNTAPWKIGKIASLLV</sequence>
<dbReference type="RefSeq" id="WP_348702732.1">
    <property type="nucleotide sequence ID" value="NZ_CAXIYA010000006.1"/>
</dbReference>
<keyword evidence="2" id="KW-1185">Reference proteome</keyword>
<comment type="caution">
    <text evidence="1">The sequence shown here is derived from an EMBL/GenBank/DDBJ whole genome shotgun (WGS) entry which is preliminary data.</text>
</comment>
<dbReference type="Proteomes" id="UP001497602">
    <property type="component" value="Unassembled WGS sequence"/>
</dbReference>
<protein>
    <recommendedName>
        <fullName evidence="3">SprT-like domain-containing protein</fullName>
    </recommendedName>
</protein>
<dbReference type="EMBL" id="CAXJRC010000013">
    <property type="protein sequence ID" value="CAL2106410.1"/>
    <property type="molecule type" value="Genomic_DNA"/>
</dbReference>
<accession>A0ABM9PL72</accession>
<organism evidence="1 2">
    <name type="scientific">Tenacibaculum vairaonense</name>
    <dbReference type="NCBI Taxonomy" id="3137860"/>
    <lineage>
        <taxon>Bacteria</taxon>
        <taxon>Pseudomonadati</taxon>
        <taxon>Bacteroidota</taxon>
        <taxon>Flavobacteriia</taxon>
        <taxon>Flavobacteriales</taxon>
        <taxon>Flavobacteriaceae</taxon>
        <taxon>Tenacibaculum</taxon>
    </lineage>
</organism>
<reference evidence="1 2" key="1">
    <citation type="submission" date="2024-05" db="EMBL/GenBank/DDBJ databases">
        <authorList>
            <person name="Duchaud E."/>
        </authorList>
    </citation>
    <scope>NUCLEOTIDE SEQUENCE [LARGE SCALE GENOMIC DNA]</scope>
    <source>
        <strain evidence="1">Ena-SAMPLE-TAB-13-05-2024-13:56:06:370-140305</strain>
    </source>
</reference>
<evidence type="ECO:0000313" key="2">
    <source>
        <dbReference type="Proteomes" id="UP001497602"/>
    </source>
</evidence>
<name>A0ABM9PL72_9FLAO</name>
<gene>
    <name evidence="1" type="ORF">T190115A13A_210064</name>
</gene>